<dbReference type="EMBL" id="FNNH01000049">
    <property type="protein sequence ID" value="SDX02322.1"/>
    <property type="molecule type" value="Genomic_DNA"/>
</dbReference>
<sequence length="30" mass="3310">MQGIKVGDSVVFTFIQSNGDYVITHIQPSK</sequence>
<organism evidence="1 2">
    <name type="scientific">Nitrosomonas communis</name>
    <dbReference type="NCBI Taxonomy" id="44574"/>
    <lineage>
        <taxon>Bacteria</taxon>
        <taxon>Pseudomonadati</taxon>
        <taxon>Pseudomonadota</taxon>
        <taxon>Betaproteobacteria</taxon>
        <taxon>Nitrosomonadales</taxon>
        <taxon>Nitrosomonadaceae</taxon>
        <taxon>Nitrosomonas</taxon>
    </lineage>
</organism>
<protein>
    <submittedName>
        <fullName evidence="1">Copper binding protein CusF</fullName>
    </submittedName>
</protein>
<dbReference type="InterPro" id="IPR042230">
    <property type="entry name" value="CusF_sf"/>
</dbReference>
<dbReference type="RefSeq" id="WP_074667870.1">
    <property type="nucleotide sequence ID" value="NZ_FNNH01000049.1"/>
</dbReference>
<gene>
    <name evidence="1" type="ORF">SAMN05421882_104912</name>
</gene>
<accession>A0A1H2YAR1</accession>
<reference evidence="1 2" key="1">
    <citation type="submission" date="2016-10" db="EMBL/GenBank/DDBJ databases">
        <authorList>
            <person name="de Groot N.N."/>
        </authorList>
    </citation>
    <scope>NUCLEOTIDE SEQUENCE [LARGE SCALE GENOMIC DNA]</scope>
    <source>
        <strain evidence="1 2">Nm110</strain>
    </source>
</reference>
<name>A0A1H2YAR1_9PROT</name>
<dbReference type="AlphaFoldDB" id="A0A1H2YAR1"/>
<dbReference type="Proteomes" id="UP000183454">
    <property type="component" value="Unassembled WGS sequence"/>
</dbReference>
<dbReference type="Gene3D" id="2.40.50.320">
    <property type="entry name" value="Copper binding periplasmic protein CusF"/>
    <property type="match status" value="1"/>
</dbReference>
<evidence type="ECO:0000313" key="1">
    <source>
        <dbReference type="EMBL" id="SDX02322.1"/>
    </source>
</evidence>
<proteinExistence type="predicted"/>
<evidence type="ECO:0000313" key="2">
    <source>
        <dbReference type="Proteomes" id="UP000183454"/>
    </source>
</evidence>